<dbReference type="Pfam" id="PF07813">
    <property type="entry name" value="LTXXQ"/>
    <property type="match status" value="1"/>
</dbReference>
<dbReference type="Proteomes" id="UP000306441">
    <property type="component" value="Unassembled WGS sequence"/>
</dbReference>
<reference evidence="1 2" key="1">
    <citation type="submission" date="2019-04" db="EMBL/GenBank/DDBJ databases">
        <title>Mesorhizobium composti sp. nov., isolated from compost.</title>
        <authorList>
            <person name="Lin S.-Y."/>
            <person name="Hameed A."/>
            <person name="Hsieh Y.-T."/>
            <person name="Young C.-C."/>
        </authorList>
    </citation>
    <scope>NUCLEOTIDE SEQUENCE [LARGE SCALE GENOMIC DNA]</scope>
    <source>
        <strain evidence="1 2">CC-YTH430</strain>
    </source>
</reference>
<dbReference type="InterPro" id="IPR012899">
    <property type="entry name" value="LTXXQ"/>
</dbReference>
<comment type="caution">
    <text evidence="1">The sequence shown here is derived from an EMBL/GenBank/DDBJ whole genome shotgun (WGS) entry which is preliminary data.</text>
</comment>
<sequence>MSRSWIGAVLATVVTATVISGPAAGDDRSWWPHWGWEHMTSDGWGPGMMGWWGRPDGMVERVDGRLAYMKTELKITPEQTAAWDAFAAVVRTSVEAHNEMMRSTTEEFDDGTIFDKPLPERLASQITRMEARLAQIKSVKVAADDLYAVLTNEQKAAADDVVLPLTGLGMGRSQGRHMMRW</sequence>
<proteinExistence type="predicted"/>
<evidence type="ECO:0000313" key="1">
    <source>
        <dbReference type="EMBL" id="THF55461.1"/>
    </source>
</evidence>
<accession>A0ABY2Q468</accession>
<keyword evidence="2" id="KW-1185">Reference proteome</keyword>
<organism evidence="1 2">
    <name type="scientific">Ollibium composti</name>
    <dbReference type="NCBI Taxonomy" id="2675109"/>
    <lineage>
        <taxon>Bacteria</taxon>
        <taxon>Pseudomonadati</taxon>
        <taxon>Pseudomonadota</taxon>
        <taxon>Alphaproteobacteria</taxon>
        <taxon>Hyphomicrobiales</taxon>
        <taxon>Phyllobacteriaceae</taxon>
        <taxon>Ollibium</taxon>
    </lineage>
</organism>
<gene>
    <name evidence="1" type="ORF">E6C48_17670</name>
</gene>
<protein>
    <recommendedName>
        <fullName evidence="3">Spy/CpxP family protein refolding chaperone</fullName>
    </recommendedName>
</protein>
<dbReference type="EMBL" id="SSNY01000011">
    <property type="protein sequence ID" value="THF55461.1"/>
    <property type="molecule type" value="Genomic_DNA"/>
</dbReference>
<evidence type="ECO:0000313" key="2">
    <source>
        <dbReference type="Proteomes" id="UP000306441"/>
    </source>
</evidence>
<evidence type="ECO:0008006" key="3">
    <source>
        <dbReference type="Google" id="ProtNLM"/>
    </source>
</evidence>
<name>A0ABY2Q468_9HYPH</name>